<dbReference type="PIRSF" id="PIRSF029218">
    <property type="entry name" value="ParE"/>
    <property type="match status" value="1"/>
</dbReference>
<dbReference type="InterPro" id="IPR051803">
    <property type="entry name" value="TA_system_RelE-like_toxin"/>
</dbReference>
<proteinExistence type="inferred from homology"/>
<evidence type="ECO:0000256" key="2">
    <source>
        <dbReference type="ARBA" id="ARBA00022649"/>
    </source>
</evidence>
<name>A0A286AM85_9PROT</name>
<dbReference type="RefSeq" id="WP_097107731.1">
    <property type="nucleotide sequence ID" value="NZ_OCMU01000005.1"/>
</dbReference>
<protein>
    <recommendedName>
        <fullName evidence="3">Toxin</fullName>
    </recommendedName>
</protein>
<evidence type="ECO:0000313" key="4">
    <source>
        <dbReference type="EMBL" id="SOD23030.1"/>
    </source>
</evidence>
<dbReference type="AlphaFoldDB" id="A0A286AM85"/>
<dbReference type="EMBL" id="OCMU01000005">
    <property type="protein sequence ID" value="SOD23030.1"/>
    <property type="molecule type" value="Genomic_DNA"/>
</dbReference>
<dbReference type="PANTHER" id="PTHR33755">
    <property type="entry name" value="TOXIN PARE1-RELATED"/>
    <property type="match status" value="1"/>
</dbReference>
<dbReference type="Pfam" id="PF05016">
    <property type="entry name" value="ParE_toxin"/>
    <property type="match status" value="1"/>
</dbReference>
<organism evidence="4 5">
    <name type="scientific">Nitrosomonas ureae</name>
    <dbReference type="NCBI Taxonomy" id="44577"/>
    <lineage>
        <taxon>Bacteria</taxon>
        <taxon>Pseudomonadati</taxon>
        <taxon>Pseudomonadota</taxon>
        <taxon>Betaproteobacteria</taxon>
        <taxon>Nitrosomonadales</taxon>
        <taxon>Nitrosomonadaceae</taxon>
        <taxon>Nitrosomonas</taxon>
    </lineage>
</organism>
<reference evidence="4 5" key="1">
    <citation type="submission" date="2017-09" db="EMBL/GenBank/DDBJ databases">
        <authorList>
            <person name="Ehlers B."/>
            <person name="Leendertz F.H."/>
        </authorList>
    </citation>
    <scope>NUCLEOTIDE SEQUENCE [LARGE SCALE GENOMIC DNA]</scope>
    <source>
        <strain evidence="4 5">Nm42</strain>
    </source>
</reference>
<sequence>MEQYRFSAHAQKDLINIVNYTLKKWGKTQANIYIDGLEELAGNLAKSPTLGTLRNDLKDDLLSFPYQSHILFYTSTKSGITIIRILHQHQSWEKNI</sequence>
<dbReference type="InterPro" id="IPR035093">
    <property type="entry name" value="RelE/ParE_toxin_dom_sf"/>
</dbReference>
<dbReference type="InterPro" id="IPR007712">
    <property type="entry name" value="RelE/ParE_toxin"/>
</dbReference>
<dbReference type="Proteomes" id="UP000219335">
    <property type="component" value="Unassembled WGS sequence"/>
</dbReference>
<accession>A0A286AM85</accession>
<comment type="similarity">
    <text evidence="1 3">Belongs to the RelE toxin family.</text>
</comment>
<dbReference type="InterPro" id="IPR028344">
    <property type="entry name" value="ParE1/4"/>
</dbReference>
<gene>
    <name evidence="4" type="ORF">SAMN06297164_3658</name>
</gene>
<evidence type="ECO:0000256" key="3">
    <source>
        <dbReference type="PIRNR" id="PIRNR029218"/>
    </source>
</evidence>
<evidence type="ECO:0000313" key="5">
    <source>
        <dbReference type="Proteomes" id="UP000219335"/>
    </source>
</evidence>
<evidence type="ECO:0000256" key="1">
    <source>
        <dbReference type="ARBA" id="ARBA00006226"/>
    </source>
</evidence>
<dbReference type="Gene3D" id="3.30.2310.20">
    <property type="entry name" value="RelE-like"/>
    <property type="match status" value="1"/>
</dbReference>
<dbReference type="PANTHER" id="PTHR33755:SF9">
    <property type="entry name" value="TOXIN PARE1"/>
    <property type="match status" value="1"/>
</dbReference>
<keyword evidence="2" id="KW-1277">Toxin-antitoxin system</keyword>